<accession>A0A9N7YCI1</accession>
<sequence>MFELGRCSAYGHSIPFLENARTWRNVEKPFFSFKTQAEILGATQGPLSIKTAGQLSVKRATDAIVLIKIAAQIFDS</sequence>
<dbReference type="EMBL" id="CADEAL010000510">
    <property type="protein sequence ID" value="CAB1421202.1"/>
    <property type="molecule type" value="Genomic_DNA"/>
</dbReference>
<dbReference type="Proteomes" id="UP001153269">
    <property type="component" value="Unassembled WGS sequence"/>
</dbReference>
<protein>
    <submittedName>
        <fullName evidence="1">Uncharacterized protein</fullName>
    </submittedName>
</protein>
<dbReference type="AlphaFoldDB" id="A0A9N7YCI1"/>
<comment type="caution">
    <text evidence="1">The sequence shown here is derived from an EMBL/GenBank/DDBJ whole genome shotgun (WGS) entry which is preliminary data.</text>
</comment>
<reference evidence="1" key="1">
    <citation type="submission" date="2020-03" db="EMBL/GenBank/DDBJ databases">
        <authorList>
            <person name="Weist P."/>
        </authorList>
    </citation>
    <scope>NUCLEOTIDE SEQUENCE</scope>
</reference>
<proteinExistence type="predicted"/>
<gene>
    <name evidence="1" type="ORF">PLEPLA_LOCUS9084</name>
</gene>
<evidence type="ECO:0000313" key="1">
    <source>
        <dbReference type="EMBL" id="CAB1421202.1"/>
    </source>
</evidence>
<keyword evidence="2" id="KW-1185">Reference proteome</keyword>
<name>A0A9N7YCI1_PLEPL</name>
<organism evidence="1 2">
    <name type="scientific">Pleuronectes platessa</name>
    <name type="common">European plaice</name>
    <dbReference type="NCBI Taxonomy" id="8262"/>
    <lineage>
        <taxon>Eukaryota</taxon>
        <taxon>Metazoa</taxon>
        <taxon>Chordata</taxon>
        <taxon>Craniata</taxon>
        <taxon>Vertebrata</taxon>
        <taxon>Euteleostomi</taxon>
        <taxon>Actinopterygii</taxon>
        <taxon>Neopterygii</taxon>
        <taxon>Teleostei</taxon>
        <taxon>Neoteleostei</taxon>
        <taxon>Acanthomorphata</taxon>
        <taxon>Carangaria</taxon>
        <taxon>Pleuronectiformes</taxon>
        <taxon>Pleuronectoidei</taxon>
        <taxon>Pleuronectidae</taxon>
        <taxon>Pleuronectes</taxon>
    </lineage>
</organism>
<evidence type="ECO:0000313" key="2">
    <source>
        <dbReference type="Proteomes" id="UP001153269"/>
    </source>
</evidence>